<name>A0A138ZX63_GONPJ</name>
<dbReference type="EMBL" id="KQ965891">
    <property type="protein sequence ID" value="KXS09102.1"/>
    <property type="molecule type" value="Genomic_DNA"/>
</dbReference>
<evidence type="ECO:0000313" key="1">
    <source>
        <dbReference type="EMBL" id="KXS09102.1"/>
    </source>
</evidence>
<organism evidence="1 2">
    <name type="scientific">Gonapodya prolifera (strain JEL478)</name>
    <name type="common">Monoblepharis prolifera</name>
    <dbReference type="NCBI Taxonomy" id="1344416"/>
    <lineage>
        <taxon>Eukaryota</taxon>
        <taxon>Fungi</taxon>
        <taxon>Fungi incertae sedis</taxon>
        <taxon>Chytridiomycota</taxon>
        <taxon>Chytridiomycota incertae sedis</taxon>
        <taxon>Monoblepharidomycetes</taxon>
        <taxon>Monoblepharidales</taxon>
        <taxon>Gonapodyaceae</taxon>
        <taxon>Gonapodya</taxon>
    </lineage>
</organism>
<dbReference type="Proteomes" id="UP000070544">
    <property type="component" value="Unassembled WGS sequence"/>
</dbReference>
<dbReference type="AlphaFoldDB" id="A0A138ZX63"/>
<reference evidence="1 2" key="1">
    <citation type="journal article" date="2015" name="Genome Biol. Evol.">
        <title>Phylogenomic analyses indicate that early fungi evolved digesting cell walls of algal ancestors of land plants.</title>
        <authorList>
            <person name="Chang Y."/>
            <person name="Wang S."/>
            <person name="Sekimoto S."/>
            <person name="Aerts A.L."/>
            <person name="Choi C."/>
            <person name="Clum A."/>
            <person name="LaButti K.M."/>
            <person name="Lindquist E.A."/>
            <person name="Yee Ngan C."/>
            <person name="Ohm R.A."/>
            <person name="Salamov A.A."/>
            <person name="Grigoriev I.V."/>
            <person name="Spatafora J.W."/>
            <person name="Berbee M.L."/>
        </authorList>
    </citation>
    <scope>NUCLEOTIDE SEQUENCE [LARGE SCALE GENOMIC DNA]</scope>
    <source>
        <strain evidence="1 2">JEL478</strain>
    </source>
</reference>
<protein>
    <submittedName>
        <fullName evidence="1">Uncharacterized protein</fullName>
    </submittedName>
</protein>
<dbReference type="OrthoDB" id="3163890at2759"/>
<gene>
    <name evidence="1" type="ORF">M427DRAFT_91987</name>
</gene>
<sequence>DTFKDDLKDVQLRKELYGTHSFQRGGCQYCYQVCQWDLQQVCHWGGWTADFKTLMVVRYLVGVHDERIVPRDKF</sequence>
<accession>A0A138ZX63</accession>
<keyword evidence="2" id="KW-1185">Reference proteome</keyword>
<evidence type="ECO:0000313" key="2">
    <source>
        <dbReference type="Proteomes" id="UP000070544"/>
    </source>
</evidence>
<dbReference type="OMA" id="HICEWGG"/>
<proteinExistence type="predicted"/>
<feature type="non-terminal residue" evidence="1">
    <location>
        <position position="74"/>
    </location>
</feature>
<feature type="non-terminal residue" evidence="1">
    <location>
        <position position="1"/>
    </location>
</feature>